<dbReference type="AlphaFoldDB" id="A0ABD1DKV9"/>
<feature type="compositionally biased region" description="Polar residues" evidence="1">
    <location>
        <begin position="44"/>
        <end position="57"/>
    </location>
</feature>
<gene>
    <name evidence="2" type="ORF">pipiens_007892</name>
</gene>
<accession>A0ABD1DKV9</accession>
<dbReference type="Proteomes" id="UP001562425">
    <property type="component" value="Unassembled WGS sequence"/>
</dbReference>
<feature type="non-terminal residue" evidence="2">
    <location>
        <position position="82"/>
    </location>
</feature>
<evidence type="ECO:0000256" key="1">
    <source>
        <dbReference type="SAM" id="MobiDB-lite"/>
    </source>
</evidence>
<comment type="caution">
    <text evidence="2">The sequence shown here is derived from an EMBL/GenBank/DDBJ whole genome shotgun (WGS) entry which is preliminary data.</text>
</comment>
<keyword evidence="3" id="KW-1185">Reference proteome</keyword>
<name>A0ABD1DKV9_CULPP</name>
<dbReference type="EMBL" id="JBEHCU010005432">
    <property type="protein sequence ID" value="KAL1399860.1"/>
    <property type="molecule type" value="Genomic_DNA"/>
</dbReference>
<feature type="compositionally biased region" description="Polar residues" evidence="1">
    <location>
        <begin position="1"/>
        <end position="11"/>
    </location>
</feature>
<evidence type="ECO:0000313" key="3">
    <source>
        <dbReference type="Proteomes" id="UP001562425"/>
    </source>
</evidence>
<evidence type="ECO:0000313" key="2">
    <source>
        <dbReference type="EMBL" id="KAL1399860.1"/>
    </source>
</evidence>
<protein>
    <submittedName>
        <fullName evidence="2">Uncharacterized protein</fullName>
    </submittedName>
</protein>
<organism evidence="2 3">
    <name type="scientific">Culex pipiens pipiens</name>
    <name type="common">Northern house mosquito</name>
    <dbReference type="NCBI Taxonomy" id="38569"/>
    <lineage>
        <taxon>Eukaryota</taxon>
        <taxon>Metazoa</taxon>
        <taxon>Ecdysozoa</taxon>
        <taxon>Arthropoda</taxon>
        <taxon>Hexapoda</taxon>
        <taxon>Insecta</taxon>
        <taxon>Pterygota</taxon>
        <taxon>Neoptera</taxon>
        <taxon>Endopterygota</taxon>
        <taxon>Diptera</taxon>
        <taxon>Nematocera</taxon>
        <taxon>Culicoidea</taxon>
        <taxon>Culicidae</taxon>
        <taxon>Culicinae</taxon>
        <taxon>Culicini</taxon>
        <taxon>Culex</taxon>
        <taxon>Culex</taxon>
    </lineage>
</organism>
<reference evidence="2 3" key="1">
    <citation type="submission" date="2024-05" db="EMBL/GenBank/DDBJ databases">
        <title>Culex pipiens pipiens assembly and annotation.</title>
        <authorList>
            <person name="Alout H."/>
            <person name="Durand T."/>
        </authorList>
    </citation>
    <scope>NUCLEOTIDE SEQUENCE [LARGE SCALE GENOMIC DNA]</scope>
    <source>
        <strain evidence="2">HA-2024</strain>
        <tissue evidence="2">Whole body</tissue>
    </source>
</reference>
<proteinExistence type="predicted"/>
<feature type="region of interest" description="Disordered" evidence="1">
    <location>
        <begin position="1"/>
        <end position="59"/>
    </location>
</feature>
<sequence>MQLLNSKRNQSVPTPAPPQVTVPVTEAAIPQREKVPAEGAAVTPATSGSSVAGSSKTPAEILKVLQSIAKETEEPMDTSLEK</sequence>